<dbReference type="Proteomes" id="UP000525078">
    <property type="component" value="Unassembled WGS sequence"/>
</dbReference>
<dbReference type="Proteomes" id="UP000583929">
    <property type="component" value="Unassembled WGS sequence"/>
</dbReference>
<dbReference type="GO" id="GO:0009658">
    <property type="term" value="P:chloroplast organization"/>
    <property type="evidence" value="ECO:0007669"/>
    <property type="project" value="TreeGrafter"/>
</dbReference>
<dbReference type="EMBL" id="JAATIP010000267">
    <property type="protein sequence ID" value="KAF4355323.1"/>
    <property type="molecule type" value="Genomic_DNA"/>
</dbReference>
<dbReference type="InterPro" id="IPR036365">
    <property type="entry name" value="PGBD-like_sf"/>
</dbReference>
<dbReference type="Pfam" id="PF01471">
    <property type="entry name" value="PG_binding_1"/>
    <property type="match status" value="1"/>
</dbReference>
<evidence type="ECO:0000313" key="5">
    <source>
        <dbReference type="Proteomes" id="UP000525078"/>
    </source>
</evidence>
<dbReference type="InterPro" id="IPR002477">
    <property type="entry name" value="Peptidoglycan-bd-like"/>
</dbReference>
<keyword evidence="1" id="KW-0175">Coiled coil</keyword>
<dbReference type="EMBL" id="JAATIQ010000247">
    <property type="protein sequence ID" value="KAF4367287.1"/>
    <property type="molecule type" value="Genomic_DNA"/>
</dbReference>
<dbReference type="PANTHER" id="PTHR15852:SF16">
    <property type="entry name" value="PROTEIN DISULFIDE ISOMERASE PTAC5, CHLOROPLASTIC"/>
    <property type="match status" value="1"/>
</dbReference>
<gene>
    <name evidence="3" type="ORF">F8388_026593</name>
    <name evidence="4" type="ORF">G4B88_026794</name>
</gene>
<proteinExistence type="predicted"/>
<reference evidence="5 6" key="1">
    <citation type="journal article" date="2020" name="bioRxiv">
        <title>Sequence and annotation of 42 cannabis genomes reveals extensive copy number variation in cannabinoid synthesis and pathogen resistance genes.</title>
        <authorList>
            <person name="Mckernan K.J."/>
            <person name="Helbert Y."/>
            <person name="Kane L.T."/>
            <person name="Ebling H."/>
            <person name="Zhang L."/>
            <person name="Liu B."/>
            <person name="Eaton Z."/>
            <person name="Mclaughlin S."/>
            <person name="Kingan S."/>
            <person name="Baybayan P."/>
            <person name="Concepcion G."/>
            <person name="Jordan M."/>
            <person name="Riva A."/>
            <person name="Barbazuk W."/>
            <person name="Harkins T."/>
        </authorList>
    </citation>
    <scope>NUCLEOTIDE SEQUENCE [LARGE SCALE GENOMIC DNA]</scope>
    <source>
        <strain evidence="5 6">cv. Jamaican Lion 4</strain>
        <strain evidence="4">Father</strain>
        <strain evidence="3">Mother</strain>
        <tissue evidence="4">Leaf</tissue>
    </source>
</reference>
<accession>A0A7J6F966</accession>
<evidence type="ECO:0000256" key="1">
    <source>
        <dbReference type="SAM" id="Coils"/>
    </source>
</evidence>
<dbReference type="SUPFAM" id="SSF47090">
    <property type="entry name" value="PGBD-like"/>
    <property type="match status" value="1"/>
</dbReference>
<evidence type="ECO:0000259" key="2">
    <source>
        <dbReference type="Pfam" id="PF01471"/>
    </source>
</evidence>
<protein>
    <recommendedName>
        <fullName evidence="2">Peptidoglycan binding-like domain-containing protein</fullName>
    </recommendedName>
</protein>
<dbReference type="AlphaFoldDB" id="A0A7J6F966"/>
<feature type="domain" description="Peptidoglycan binding-like" evidence="2">
    <location>
        <begin position="201"/>
        <end position="250"/>
    </location>
</feature>
<dbReference type="PANTHER" id="PTHR15852">
    <property type="entry name" value="PLASTID TRANSCRIPTIONALLY ACTIVE PROTEIN"/>
    <property type="match status" value="1"/>
</dbReference>
<name>A0A7J6F966_CANSA</name>
<comment type="caution">
    <text evidence="4">The sequence shown here is derived from an EMBL/GenBank/DDBJ whole genome shotgun (WGS) entry which is preliminary data.</text>
</comment>
<dbReference type="Gene3D" id="1.10.101.10">
    <property type="entry name" value="PGBD-like superfamily/PGBD"/>
    <property type="match status" value="1"/>
</dbReference>
<organism evidence="4 6">
    <name type="scientific">Cannabis sativa</name>
    <name type="common">Hemp</name>
    <name type="synonym">Marijuana</name>
    <dbReference type="NCBI Taxonomy" id="3483"/>
    <lineage>
        <taxon>Eukaryota</taxon>
        <taxon>Viridiplantae</taxon>
        <taxon>Streptophyta</taxon>
        <taxon>Embryophyta</taxon>
        <taxon>Tracheophyta</taxon>
        <taxon>Spermatophyta</taxon>
        <taxon>Magnoliopsida</taxon>
        <taxon>eudicotyledons</taxon>
        <taxon>Gunneridae</taxon>
        <taxon>Pentapetalae</taxon>
        <taxon>rosids</taxon>
        <taxon>fabids</taxon>
        <taxon>Rosales</taxon>
        <taxon>Cannabaceae</taxon>
        <taxon>Cannabis</taxon>
    </lineage>
</organism>
<evidence type="ECO:0000313" key="3">
    <source>
        <dbReference type="EMBL" id="KAF4355323.1"/>
    </source>
</evidence>
<keyword evidence="6" id="KW-1185">Reference proteome</keyword>
<dbReference type="GO" id="GO:0003756">
    <property type="term" value="F:protein disulfide isomerase activity"/>
    <property type="evidence" value="ECO:0007669"/>
    <property type="project" value="TreeGrafter"/>
</dbReference>
<dbReference type="InterPro" id="IPR036366">
    <property type="entry name" value="PGBDSf"/>
</dbReference>
<feature type="coiled-coil region" evidence="1">
    <location>
        <begin position="73"/>
        <end position="100"/>
    </location>
</feature>
<dbReference type="GO" id="GO:0009507">
    <property type="term" value="C:chloroplast"/>
    <property type="evidence" value="ECO:0007669"/>
    <property type="project" value="TreeGrafter"/>
</dbReference>
<evidence type="ECO:0000313" key="4">
    <source>
        <dbReference type="EMBL" id="KAF4367287.1"/>
    </source>
</evidence>
<sequence>MSSSSLPIFLNPRIYIKPQNLFSSTFPSFTKSLTSKSLLCFASDSSQFERQESFWVREEQRWIREEQRWLREEQRWARERDSLLRRIAELEIQIQALQQQKPVQAGAEVSETIASIAGLLQILKEKNRIAENGSSSTPMVLEESKIPEEEKEVVVVERVVRVSEEAKEKKKKKRSTLRIGSEGEEVQAMQKMQKNAMYTEALGKLGFYSGEEDIEFSSFSAGTERAVKTWQSTFGAPEDGIMTEELLERLYEEIIQGPESNINAIPKEGENGAPVSSVTEVSNIQQTVVKEEGISKAGLSKHRVFLLGENRWEDSSRLVGINKKGDESKTKEATTTTTTKCLTCRGEGRLFSWNGWVRRMQNVHIVMGLGIQFAMYATERQWYNKNWTNRNIGNNDVYIFDK</sequence>
<evidence type="ECO:0000313" key="6">
    <source>
        <dbReference type="Proteomes" id="UP000583929"/>
    </source>
</evidence>